<dbReference type="Proteomes" id="UP000277671">
    <property type="component" value="Unassembled WGS sequence"/>
</dbReference>
<feature type="domain" description="Luciferase-like" evidence="2">
    <location>
        <begin position="10"/>
        <end position="233"/>
    </location>
</feature>
<gene>
    <name evidence="3" type="ORF">BDK92_6279</name>
</gene>
<dbReference type="Gene3D" id="3.20.20.30">
    <property type="entry name" value="Luciferase-like domain"/>
    <property type="match status" value="1"/>
</dbReference>
<evidence type="ECO:0000313" key="4">
    <source>
        <dbReference type="Proteomes" id="UP000277671"/>
    </source>
</evidence>
<dbReference type="AlphaFoldDB" id="A0A495JSA2"/>
<dbReference type="SUPFAM" id="SSF51679">
    <property type="entry name" value="Bacterial luciferase-like"/>
    <property type="match status" value="1"/>
</dbReference>
<dbReference type="CDD" id="cd01097">
    <property type="entry name" value="Tetrahydromethanopterin_reductase"/>
    <property type="match status" value="1"/>
</dbReference>
<dbReference type="InterPro" id="IPR050564">
    <property type="entry name" value="F420-G6PD/mer"/>
</dbReference>
<dbReference type="GO" id="GO:0004497">
    <property type="term" value="F:monooxygenase activity"/>
    <property type="evidence" value="ECO:0007669"/>
    <property type="project" value="UniProtKB-KW"/>
</dbReference>
<comment type="caution">
    <text evidence="3">The sequence shown here is derived from an EMBL/GenBank/DDBJ whole genome shotgun (WGS) entry which is preliminary data.</text>
</comment>
<organism evidence="3 4">
    <name type="scientific">Micromonospora pisi</name>
    <dbReference type="NCBI Taxonomy" id="589240"/>
    <lineage>
        <taxon>Bacteria</taxon>
        <taxon>Bacillati</taxon>
        <taxon>Actinomycetota</taxon>
        <taxon>Actinomycetes</taxon>
        <taxon>Micromonosporales</taxon>
        <taxon>Micromonosporaceae</taxon>
        <taxon>Micromonospora</taxon>
    </lineage>
</organism>
<evidence type="ECO:0000256" key="1">
    <source>
        <dbReference type="ARBA" id="ARBA00023002"/>
    </source>
</evidence>
<sequence>MTDYGHDLMFGIFTTPTVQPVRHAVDLAVLADRVGLDLVTFQDHPYQPSFHDTWTLLSYVAARTDRVHLSANVLNLPLRHPAVVARSAASLDLLSGGRFELGIGAGALWDGIAAMGGRRLSPGQAITALGEAVHLIRELWAVDKPGGVRLEGEHYRLDGAGRGPAPAHPVNVWLGAYQPRMLRLTARIADGWLPSLSYLPGGTADLAGMNEQIDASATAAGRNPAEVRRMLNVSGRFAPSGRAQFDGPPVQWAEELAGLTLKDGVSAFILAADDPATVEIFAAEVAPATRELVAAERNTVQR</sequence>
<dbReference type="InterPro" id="IPR011251">
    <property type="entry name" value="Luciferase-like_dom"/>
</dbReference>
<dbReference type="OrthoDB" id="9775082at2"/>
<dbReference type="RefSeq" id="WP_121159949.1">
    <property type="nucleotide sequence ID" value="NZ_RBKT01000001.1"/>
</dbReference>
<protein>
    <submittedName>
        <fullName evidence="3">Luciferase-like monooxygenase</fullName>
    </submittedName>
</protein>
<dbReference type="EMBL" id="RBKT01000001">
    <property type="protein sequence ID" value="RKR91853.1"/>
    <property type="molecule type" value="Genomic_DNA"/>
</dbReference>
<dbReference type="InterPro" id="IPR036661">
    <property type="entry name" value="Luciferase-like_sf"/>
</dbReference>
<dbReference type="PANTHER" id="PTHR43244:SF1">
    <property type="entry name" value="5,10-METHYLENETETRAHYDROMETHANOPTERIN REDUCTASE"/>
    <property type="match status" value="1"/>
</dbReference>
<keyword evidence="4" id="KW-1185">Reference proteome</keyword>
<evidence type="ECO:0000313" key="3">
    <source>
        <dbReference type="EMBL" id="RKR91853.1"/>
    </source>
</evidence>
<keyword evidence="1" id="KW-0560">Oxidoreductase</keyword>
<evidence type="ECO:0000259" key="2">
    <source>
        <dbReference type="Pfam" id="PF00296"/>
    </source>
</evidence>
<accession>A0A495JSA2</accession>
<keyword evidence="3" id="KW-0503">Monooxygenase</keyword>
<dbReference type="GO" id="GO:0016705">
    <property type="term" value="F:oxidoreductase activity, acting on paired donors, with incorporation or reduction of molecular oxygen"/>
    <property type="evidence" value="ECO:0007669"/>
    <property type="project" value="InterPro"/>
</dbReference>
<dbReference type="Pfam" id="PF00296">
    <property type="entry name" value="Bac_luciferase"/>
    <property type="match status" value="1"/>
</dbReference>
<name>A0A495JSA2_9ACTN</name>
<proteinExistence type="predicted"/>
<reference evidence="3 4" key="1">
    <citation type="submission" date="2018-10" db="EMBL/GenBank/DDBJ databases">
        <title>Sequencing the genomes of 1000 actinobacteria strains.</title>
        <authorList>
            <person name="Klenk H.-P."/>
        </authorList>
    </citation>
    <scope>NUCLEOTIDE SEQUENCE [LARGE SCALE GENOMIC DNA]</scope>
    <source>
        <strain evidence="3 4">DSM 45175</strain>
    </source>
</reference>
<dbReference type="PANTHER" id="PTHR43244">
    <property type="match status" value="1"/>
</dbReference>